<reference evidence="1" key="1">
    <citation type="submission" date="2014-09" db="EMBL/GenBank/DDBJ databases">
        <authorList>
            <person name="Magalhaes I.L.F."/>
            <person name="Oliveira U."/>
            <person name="Santos F.R."/>
            <person name="Vidigal T.H.D.A."/>
            <person name="Brescovit A.D."/>
            <person name="Santos A.J."/>
        </authorList>
    </citation>
    <scope>NUCLEOTIDE SEQUENCE</scope>
    <source>
        <tissue evidence="1">Shoot tissue taken approximately 20 cm above the soil surface</tissue>
    </source>
</reference>
<reference evidence="1" key="2">
    <citation type="journal article" date="2015" name="Data Brief">
        <title>Shoot transcriptome of the giant reed, Arundo donax.</title>
        <authorList>
            <person name="Barrero R.A."/>
            <person name="Guerrero F.D."/>
            <person name="Moolhuijzen P."/>
            <person name="Goolsby J.A."/>
            <person name="Tidwell J."/>
            <person name="Bellgard S.E."/>
            <person name="Bellgard M.I."/>
        </authorList>
    </citation>
    <scope>NUCLEOTIDE SEQUENCE</scope>
    <source>
        <tissue evidence="1">Shoot tissue taken approximately 20 cm above the soil surface</tissue>
    </source>
</reference>
<proteinExistence type="predicted"/>
<sequence>MTTLLFLRHEPSHRRSCRWRCKDLLLQRGRMTEVDVLAIGSA</sequence>
<evidence type="ECO:0000313" key="1">
    <source>
        <dbReference type="EMBL" id="JAD62598.1"/>
    </source>
</evidence>
<protein>
    <submittedName>
        <fullName evidence="1">Uncharacterized protein</fullName>
    </submittedName>
</protein>
<name>A0A0A9BKF8_ARUDO</name>
<accession>A0A0A9BKF8</accession>
<dbReference type="EMBL" id="GBRH01235297">
    <property type="protein sequence ID" value="JAD62598.1"/>
    <property type="molecule type" value="Transcribed_RNA"/>
</dbReference>
<dbReference type="AlphaFoldDB" id="A0A0A9BKF8"/>
<organism evidence="1">
    <name type="scientific">Arundo donax</name>
    <name type="common">Giant reed</name>
    <name type="synonym">Donax arundinaceus</name>
    <dbReference type="NCBI Taxonomy" id="35708"/>
    <lineage>
        <taxon>Eukaryota</taxon>
        <taxon>Viridiplantae</taxon>
        <taxon>Streptophyta</taxon>
        <taxon>Embryophyta</taxon>
        <taxon>Tracheophyta</taxon>
        <taxon>Spermatophyta</taxon>
        <taxon>Magnoliopsida</taxon>
        <taxon>Liliopsida</taxon>
        <taxon>Poales</taxon>
        <taxon>Poaceae</taxon>
        <taxon>PACMAD clade</taxon>
        <taxon>Arundinoideae</taxon>
        <taxon>Arundineae</taxon>
        <taxon>Arundo</taxon>
    </lineage>
</organism>